<dbReference type="SUPFAM" id="SSF52218">
    <property type="entry name" value="Flavoproteins"/>
    <property type="match status" value="1"/>
</dbReference>
<evidence type="ECO:0000313" key="5">
    <source>
        <dbReference type="Proteomes" id="UP000192738"/>
    </source>
</evidence>
<evidence type="ECO:0000259" key="3">
    <source>
        <dbReference type="Pfam" id="PF03358"/>
    </source>
</evidence>
<dbReference type="EMBL" id="FWXI01000023">
    <property type="protein sequence ID" value="SMD07701.1"/>
    <property type="molecule type" value="Genomic_DNA"/>
</dbReference>
<evidence type="ECO:0000256" key="1">
    <source>
        <dbReference type="ARBA" id="ARBA00022630"/>
    </source>
</evidence>
<accession>A0A1W2EDA5</accession>
<dbReference type="RefSeq" id="WP_176215622.1">
    <property type="nucleotide sequence ID" value="NZ_CP155572.1"/>
</dbReference>
<keyword evidence="1" id="KW-0285">Flavoprotein</keyword>
<dbReference type="PANTHER" id="PTHR43278">
    <property type="entry name" value="NAD(P)H-DEPENDENT FMN-CONTAINING OXIDOREDUCTASE YWQN-RELATED"/>
    <property type="match status" value="1"/>
</dbReference>
<dbReference type="InterPro" id="IPR051796">
    <property type="entry name" value="ISF_SsuE-like"/>
</dbReference>
<feature type="domain" description="NADPH-dependent FMN reductase-like" evidence="3">
    <location>
        <begin position="1"/>
        <end position="145"/>
    </location>
</feature>
<dbReference type="STRING" id="112901.SAMN04488500_12345"/>
<organism evidence="4 5">
    <name type="scientific">Sporomusa malonica</name>
    <dbReference type="NCBI Taxonomy" id="112901"/>
    <lineage>
        <taxon>Bacteria</taxon>
        <taxon>Bacillati</taxon>
        <taxon>Bacillota</taxon>
        <taxon>Negativicutes</taxon>
        <taxon>Selenomonadales</taxon>
        <taxon>Sporomusaceae</taxon>
        <taxon>Sporomusa</taxon>
    </lineage>
</organism>
<name>A0A1W2EDA5_9FIRM</name>
<dbReference type="GO" id="GO:0016491">
    <property type="term" value="F:oxidoreductase activity"/>
    <property type="evidence" value="ECO:0007669"/>
    <property type="project" value="InterPro"/>
</dbReference>
<dbReference type="AlphaFoldDB" id="A0A1W2EDA5"/>
<protein>
    <submittedName>
        <fullName evidence="4">Multimeric flavodoxin WrbA</fullName>
    </submittedName>
</protein>
<evidence type="ECO:0000256" key="2">
    <source>
        <dbReference type="ARBA" id="ARBA00022643"/>
    </source>
</evidence>
<dbReference type="Gene3D" id="3.40.50.360">
    <property type="match status" value="1"/>
</dbReference>
<proteinExistence type="predicted"/>
<dbReference type="InterPro" id="IPR029039">
    <property type="entry name" value="Flavoprotein-like_sf"/>
</dbReference>
<dbReference type="PANTHER" id="PTHR43278:SF1">
    <property type="entry name" value="IRON-SULFUR FLAVOPROTEIN MJ1083"/>
    <property type="match status" value="1"/>
</dbReference>
<keyword evidence="2" id="KW-0288">FMN</keyword>
<evidence type="ECO:0000313" key="4">
    <source>
        <dbReference type="EMBL" id="SMD07701.1"/>
    </source>
</evidence>
<dbReference type="Pfam" id="PF03358">
    <property type="entry name" value="FMN_red"/>
    <property type="match status" value="1"/>
</dbReference>
<keyword evidence="5" id="KW-1185">Reference proteome</keyword>
<dbReference type="InterPro" id="IPR005025">
    <property type="entry name" value="FMN_Rdtase-like_dom"/>
</dbReference>
<reference evidence="4 5" key="1">
    <citation type="submission" date="2017-04" db="EMBL/GenBank/DDBJ databases">
        <authorList>
            <person name="Afonso C.L."/>
            <person name="Miller P.J."/>
            <person name="Scott M.A."/>
            <person name="Spackman E."/>
            <person name="Goraichik I."/>
            <person name="Dimitrov K.M."/>
            <person name="Suarez D.L."/>
            <person name="Swayne D.E."/>
        </authorList>
    </citation>
    <scope>NUCLEOTIDE SEQUENCE [LARGE SCALE GENOMIC DNA]</scope>
    <source>
        <strain evidence="4 5">DSM 5090</strain>
    </source>
</reference>
<dbReference type="Proteomes" id="UP000192738">
    <property type="component" value="Unassembled WGS sequence"/>
</dbReference>
<gene>
    <name evidence="4" type="ORF">SAMN04488500_12345</name>
</gene>
<sequence>MYVLGVSGDPTGKGTVEQLTTMIIESSKADKSEIISLSTLDIKPCKGCFGCVRDNRCKTEDDWAKIEDKVKEAEVLVLGVPTYYGAAFNINALTHTFLERWFALRHNGIKLKLKKVVLAVVSAVGQEEAAITGLKNFFQTYHGIQAVEVITAKGKIPCLVCGDGETCPISLAVQIYGPEVKITDDLLPTLDKQPEVKEKIQKLW</sequence>